<dbReference type="EMBL" id="JOJR01000055">
    <property type="protein sequence ID" value="RCN47903.1"/>
    <property type="molecule type" value="Genomic_DNA"/>
</dbReference>
<evidence type="ECO:0000313" key="3">
    <source>
        <dbReference type="EMBL" id="RCN47903.1"/>
    </source>
</evidence>
<dbReference type="GO" id="GO:0000723">
    <property type="term" value="P:telomere maintenance"/>
    <property type="evidence" value="ECO:0007669"/>
    <property type="project" value="InterPro"/>
</dbReference>
<comment type="caution">
    <text evidence="3">The sequence shown here is derived from an EMBL/GenBank/DDBJ whole genome shotgun (WGS) entry which is preliminary data.</text>
</comment>
<dbReference type="PANTHER" id="PTHR10492:SF57">
    <property type="entry name" value="ATP-DEPENDENT DNA HELICASE"/>
    <property type="match status" value="1"/>
</dbReference>
<keyword evidence="1" id="KW-0347">Helicase</keyword>
<accession>A0A368GU66</accession>
<comment type="similarity">
    <text evidence="1">Belongs to the helicase family.</text>
</comment>
<dbReference type="EC" id="5.6.2.3" evidence="1"/>
<dbReference type="Proteomes" id="UP000252519">
    <property type="component" value="Unassembled WGS sequence"/>
</dbReference>
<reference evidence="3 4" key="1">
    <citation type="submission" date="2014-10" db="EMBL/GenBank/DDBJ databases">
        <title>Draft genome of the hookworm Ancylostoma caninum.</title>
        <authorList>
            <person name="Mitreva M."/>
        </authorList>
    </citation>
    <scope>NUCLEOTIDE SEQUENCE [LARGE SCALE GENOMIC DNA]</scope>
    <source>
        <strain evidence="3 4">Baltimore</strain>
    </source>
</reference>
<name>A0A368GU66_ANCCA</name>
<dbReference type="STRING" id="29170.A0A368GU66"/>
<dbReference type="GO" id="GO:0016887">
    <property type="term" value="F:ATP hydrolysis activity"/>
    <property type="evidence" value="ECO:0007669"/>
    <property type="project" value="RHEA"/>
</dbReference>
<protein>
    <recommendedName>
        <fullName evidence="1">ATP-dependent DNA helicase</fullName>
        <ecNumber evidence="1">5.6.2.3</ecNumber>
    </recommendedName>
</protein>
<evidence type="ECO:0000259" key="2">
    <source>
        <dbReference type="Pfam" id="PF05970"/>
    </source>
</evidence>
<evidence type="ECO:0000313" key="4">
    <source>
        <dbReference type="Proteomes" id="UP000252519"/>
    </source>
</evidence>
<keyword evidence="1" id="KW-0378">Hydrolase</keyword>
<dbReference type="GO" id="GO:0006310">
    <property type="term" value="P:DNA recombination"/>
    <property type="evidence" value="ECO:0007669"/>
    <property type="project" value="UniProtKB-KW"/>
</dbReference>
<keyword evidence="4" id="KW-1185">Reference proteome</keyword>
<dbReference type="OrthoDB" id="10032644at2759"/>
<dbReference type="AlphaFoldDB" id="A0A368GU66"/>
<dbReference type="Pfam" id="PF05970">
    <property type="entry name" value="PIF1"/>
    <property type="match status" value="1"/>
</dbReference>
<dbReference type="PANTHER" id="PTHR10492">
    <property type="match status" value="1"/>
</dbReference>
<dbReference type="InterPro" id="IPR010285">
    <property type="entry name" value="DNA_helicase_pif1-like_DEAD"/>
</dbReference>
<dbReference type="InterPro" id="IPR027417">
    <property type="entry name" value="P-loop_NTPase"/>
</dbReference>
<keyword evidence="1" id="KW-0233">DNA recombination</keyword>
<gene>
    <name evidence="3" type="ORF">ANCCAN_06097</name>
</gene>
<keyword evidence="1" id="KW-0547">Nucleotide-binding</keyword>
<comment type="catalytic activity">
    <reaction evidence="1">
        <text>ATP + H2O = ADP + phosphate + H(+)</text>
        <dbReference type="Rhea" id="RHEA:13065"/>
        <dbReference type="ChEBI" id="CHEBI:15377"/>
        <dbReference type="ChEBI" id="CHEBI:15378"/>
        <dbReference type="ChEBI" id="CHEBI:30616"/>
        <dbReference type="ChEBI" id="CHEBI:43474"/>
        <dbReference type="ChEBI" id="CHEBI:456216"/>
        <dbReference type="EC" id="5.6.2.3"/>
    </reaction>
</comment>
<dbReference type="GO" id="GO:0006281">
    <property type="term" value="P:DNA repair"/>
    <property type="evidence" value="ECO:0007669"/>
    <property type="project" value="UniProtKB-KW"/>
</dbReference>
<keyword evidence="1" id="KW-0234">DNA repair</keyword>
<dbReference type="Gene3D" id="3.40.50.300">
    <property type="entry name" value="P-loop containing nucleotide triphosphate hydrolases"/>
    <property type="match status" value="1"/>
</dbReference>
<feature type="domain" description="DNA helicase Pif1-like DEAD-box helicase" evidence="2">
    <location>
        <begin position="109"/>
        <end position="172"/>
    </location>
</feature>
<organism evidence="3 4">
    <name type="scientific">Ancylostoma caninum</name>
    <name type="common">Dog hookworm</name>
    <dbReference type="NCBI Taxonomy" id="29170"/>
    <lineage>
        <taxon>Eukaryota</taxon>
        <taxon>Metazoa</taxon>
        <taxon>Ecdysozoa</taxon>
        <taxon>Nematoda</taxon>
        <taxon>Chromadorea</taxon>
        <taxon>Rhabditida</taxon>
        <taxon>Rhabditina</taxon>
        <taxon>Rhabditomorpha</taxon>
        <taxon>Strongyloidea</taxon>
        <taxon>Ancylostomatidae</taxon>
        <taxon>Ancylostomatinae</taxon>
        <taxon>Ancylostoma</taxon>
    </lineage>
</organism>
<sequence length="172" mass="18952">MFLYTTGATGFEYLRNVNGIQYTTFREAAIAAGYLQDDEEYRRCLEDARRMSMLSQMCALFAYTLSLCECGVDITTIIPPPVCTTAVIDNDIVDVDAYREEGSRLYQTLNAQQKHVVDAVISNSEKCVFIDGPGGSGKTYTCNVLHKMLVGQGKRVLNVAWSGIAATLLPRG</sequence>
<keyword evidence="1" id="KW-0227">DNA damage</keyword>
<dbReference type="SUPFAM" id="SSF52540">
    <property type="entry name" value="P-loop containing nucleoside triphosphate hydrolases"/>
    <property type="match status" value="1"/>
</dbReference>
<dbReference type="GO" id="GO:0043139">
    <property type="term" value="F:5'-3' DNA helicase activity"/>
    <property type="evidence" value="ECO:0007669"/>
    <property type="project" value="UniProtKB-EC"/>
</dbReference>
<comment type="cofactor">
    <cofactor evidence="1">
        <name>Mg(2+)</name>
        <dbReference type="ChEBI" id="CHEBI:18420"/>
    </cofactor>
</comment>
<keyword evidence="1" id="KW-0067">ATP-binding</keyword>
<dbReference type="GO" id="GO:0005524">
    <property type="term" value="F:ATP binding"/>
    <property type="evidence" value="ECO:0007669"/>
    <property type="project" value="UniProtKB-KW"/>
</dbReference>
<evidence type="ECO:0000256" key="1">
    <source>
        <dbReference type="RuleBase" id="RU363044"/>
    </source>
</evidence>
<proteinExistence type="inferred from homology"/>